<evidence type="ECO:0000313" key="2">
    <source>
        <dbReference type="EMBL" id="QDY42714.1"/>
    </source>
</evidence>
<keyword evidence="1" id="KW-0732">Signal</keyword>
<feature type="signal peptide" evidence="1">
    <location>
        <begin position="1"/>
        <end position="18"/>
    </location>
</feature>
<reference evidence="2 3" key="1">
    <citation type="submission" date="2018-10" db="EMBL/GenBank/DDBJ databases">
        <title>Genome Sequencing of Pantoea dispersa DSM 32899.</title>
        <authorList>
            <person name="Nawrath M."/>
            <person name="Ottenheim C."/>
            <person name="Wilm A."/>
            <person name="Zimmermann W."/>
            <person name="Wu J.C."/>
        </authorList>
    </citation>
    <scope>NUCLEOTIDE SEQUENCE [LARGE SCALE GENOMIC DNA]</scope>
    <source>
        <strain evidence="2 3">DSM 32899</strain>
    </source>
</reference>
<evidence type="ECO:0000256" key="1">
    <source>
        <dbReference type="SAM" id="SignalP"/>
    </source>
</evidence>
<dbReference type="InterPro" id="IPR010412">
    <property type="entry name" value="DUF1007"/>
</dbReference>
<dbReference type="EMBL" id="CP032702">
    <property type="protein sequence ID" value="QDY42714.1"/>
    <property type="molecule type" value="Genomic_DNA"/>
</dbReference>
<feature type="chain" id="PRO_5021796338" evidence="1">
    <location>
        <begin position="19"/>
        <end position="208"/>
    </location>
</feature>
<dbReference type="OrthoDB" id="5781652at2"/>
<dbReference type="RefSeq" id="WP_145889228.1">
    <property type="nucleotide sequence ID" value="NZ_CP032702.1"/>
</dbReference>
<dbReference type="InterPro" id="IPR016537">
    <property type="entry name" value="UCP008159_ABC"/>
</dbReference>
<proteinExistence type="predicted"/>
<dbReference type="Pfam" id="PF06226">
    <property type="entry name" value="DUF1007"/>
    <property type="match status" value="1"/>
</dbReference>
<dbReference type="Proteomes" id="UP000319411">
    <property type="component" value="Chromosome"/>
</dbReference>
<organism evidence="2 3">
    <name type="scientific">Candidatus Pantoea soli</name>
    <dbReference type="NCBI Taxonomy" id="3098669"/>
    <lineage>
        <taxon>Bacteria</taxon>
        <taxon>Pseudomonadati</taxon>
        <taxon>Pseudomonadota</taxon>
        <taxon>Gammaproteobacteria</taxon>
        <taxon>Enterobacterales</taxon>
        <taxon>Erwiniaceae</taxon>
        <taxon>Pantoea</taxon>
    </lineage>
</organism>
<dbReference type="AlphaFoldDB" id="A0A518XET7"/>
<accession>A0A518XET7</accession>
<dbReference type="PIRSF" id="PIRSF008159">
    <property type="entry name" value="UCP008159_ABC"/>
    <property type="match status" value="1"/>
</dbReference>
<gene>
    <name evidence="2" type="ORF">D8B20_12790</name>
</gene>
<protein>
    <submittedName>
        <fullName evidence="2">DUF1007 family protein</fullName>
    </submittedName>
</protein>
<evidence type="ECO:0000313" key="3">
    <source>
        <dbReference type="Proteomes" id="UP000319411"/>
    </source>
</evidence>
<name>A0A518XET7_9GAMM</name>
<sequence length="208" mass="23401">MKIALFLITLLFSAVVWSHPHSFIAMKTTFIGDSQHLTGMKMEWTMDEITSADLLYDAGNAGPDDVAWKKLAAKVMANVLGQHYFTELWSGKSRVKFLNLPQAYQLSRQGNQAVLTFTLLLGEPQPLQARTYRMQTFDPSYFVDMTYKNPQTIMLDEAVKAHCTVDLHTPQPDDALRQYALSLDKADAPPESLDLGQQFAQTVTLTCH</sequence>
<dbReference type="KEGG" id="pdis:D8B20_12790"/>
<keyword evidence="3" id="KW-1185">Reference proteome</keyword>